<evidence type="ECO:0000259" key="7">
    <source>
        <dbReference type="Pfam" id="PF25967"/>
    </source>
</evidence>
<feature type="domain" description="Multidrug resistance protein MdtA-like beta-barrel" evidence="6">
    <location>
        <begin position="212"/>
        <end position="289"/>
    </location>
</feature>
<sequence length="395" mass="44404">MSRINTSRKVREILKLIFLPLIVMSCTETKNTASDGHSSREYPIIKVVAKDTILFRDYVADIKANQNVELRARVQGFLEDVFVDEGKEVKKGQVLFKTNDQEYKADLAKAKANLQSAMAEAKVMEFELERLRVMVNKNVISESELNLTLAKYDAVLAKIEEAKSAEANAAVQLSYTEIRAPFDGIIDRIPLRTGSLIDQGSLLTTVSDVSSVHIYFNVSEREYLEYIKSKGETEEDNMVHLILADGSPYPYDGLIETMEGEFNANTGSIAFRARFPNPEKVLKHGATGKIILSNKIRNAIIIPQKAVFEIQDRNFVYVVDEDNQVQMRSFIPRARFSHYYIVESGLEAGENLVFEGIQNIKDGMTITPKIISLENTPGTEEDETAAEMLNTSIQQ</sequence>
<dbReference type="Proteomes" id="UP001595818">
    <property type="component" value="Unassembled WGS sequence"/>
</dbReference>
<dbReference type="EMBL" id="JBHSJJ010000001">
    <property type="protein sequence ID" value="MFC4870406.1"/>
    <property type="molecule type" value="Genomic_DNA"/>
</dbReference>
<feature type="domain" description="Multidrug resistance protein MdtA-like C-terminal permuted SH3" evidence="7">
    <location>
        <begin position="298"/>
        <end position="358"/>
    </location>
</feature>
<comment type="subcellular location">
    <subcellularLocation>
        <location evidence="1">Cell envelope</location>
    </subcellularLocation>
</comment>
<feature type="domain" description="Multidrug resistance protein MdtA-like alpha-helical hairpin" evidence="4">
    <location>
        <begin position="107"/>
        <end position="176"/>
    </location>
</feature>
<gene>
    <name evidence="8" type="ORF">ACFPFU_01825</name>
</gene>
<evidence type="ECO:0000256" key="2">
    <source>
        <dbReference type="ARBA" id="ARBA00009477"/>
    </source>
</evidence>
<feature type="domain" description="Multidrug resistance protein MdtA-like barrel-sandwich hybrid" evidence="5">
    <location>
        <begin position="67"/>
        <end position="202"/>
    </location>
</feature>
<dbReference type="SUPFAM" id="SSF111369">
    <property type="entry name" value="HlyD-like secretion proteins"/>
    <property type="match status" value="1"/>
</dbReference>
<keyword evidence="3" id="KW-0175">Coiled coil</keyword>
<evidence type="ECO:0000256" key="3">
    <source>
        <dbReference type="SAM" id="Coils"/>
    </source>
</evidence>
<organism evidence="8 9">
    <name type="scientific">Negadavirga shengliensis</name>
    <dbReference type="NCBI Taxonomy" id="1389218"/>
    <lineage>
        <taxon>Bacteria</taxon>
        <taxon>Pseudomonadati</taxon>
        <taxon>Bacteroidota</taxon>
        <taxon>Cytophagia</taxon>
        <taxon>Cytophagales</taxon>
        <taxon>Cyclobacteriaceae</taxon>
        <taxon>Negadavirga</taxon>
    </lineage>
</organism>
<dbReference type="Pfam" id="PF25967">
    <property type="entry name" value="RND-MFP_C"/>
    <property type="match status" value="1"/>
</dbReference>
<dbReference type="InterPro" id="IPR058626">
    <property type="entry name" value="MdtA-like_b-barrel"/>
</dbReference>
<dbReference type="Pfam" id="PF25876">
    <property type="entry name" value="HH_MFP_RND"/>
    <property type="match status" value="1"/>
</dbReference>
<comment type="caution">
    <text evidence="8">The sequence shown here is derived from an EMBL/GenBank/DDBJ whole genome shotgun (WGS) entry which is preliminary data.</text>
</comment>
<proteinExistence type="inferred from homology"/>
<dbReference type="PANTHER" id="PTHR30158">
    <property type="entry name" value="ACRA/E-RELATED COMPONENT OF DRUG EFFLUX TRANSPORTER"/>
    <property type="match status" value="1"/>
</dbReference>
<dbReference type="Pfam" id="PF25917">
    <property type="entry name" value="BSH_RND"/>
    <property type="match status" value="1"/>
</dbReference>
<dbReference type="PROSITE" id="PS51257">
    <property type="entry name" value="PROKAR_LIPOPROTEIN"/>
    <property type="match status" value="1"/>
</dbReference>
<accession>A0ABV9SVJ8</accession>
<dbReference type="Gene3D" id="1.10.287.470">
    <property type="entry name" value="Helix hairpin bin"/>
    <property type="match status" value="1"/>
</dbReference>
<evidence type="ECO:0000259" key="5">
    <source>
        <dbReference type="Pfam" id="PF25917"/>
    </source>
</evidence>
<dbReference type="Gene3D" id="2.40.30.170">
    <property type="match status" value="1"/>
</dbReference>
<comment type="similarity">
    <text evidence="2">Belongs to the membrane fusion protein (MFP) (TC 8.A.1) family.</text>
</comment>
<dbReference type="InterPro" id="IPR006143">
    <property type="entry name" value="RND_pump_MFP"/>
</dbReference>
<dbReference type="PANTHER" id="PTHR30158:SF23">
    <property type="entry name" value="MULTIDRUG RESISTANCE PROTEIN MEXA"/>
    <property type="match status" value="1"/>
</dbReference>
<dbReference type="InterPro" id="IPR058625">
    <property type="entry name" value="MdtA-like_BSH"/>
</dbReference>
<dbReference type="Gene3D" id="2.40.50.100">
    <property type="match status" value="1"/>
</dbReference>
<dbReference type="Gene3D" id="2.40.420.20">
    <property type="match status" value="1"/>
</dbReference>
<keyword evidence="9" id="KW-1185">Reference proteome</keyword>
<reference evidence="9" key="1">
    <citation type="journal article" date="2019" name="Int. J. Syst. Evol. Microbiol.">
        <title>The Global Catalogue of Microorganisms (GCM) 10K type strain sequencing project: providing services to taxonomists for standard genome sequencing and annotation.</title>
        <authorList>
            <consortium name="The Broad Institute Genomics Platform"/>
            <consortium name="The Broad Institute Genome Sequencing Center for Infectious Disease"/>
            <person name="Wu L."/>
            <person name="Ma J."/>
        </authorList>
    </citation>
    <scope>NUCLEOTIDE SEQUENCE [LARGE SCALE GENOMIC DNA]</scope>
    <source>
        <strain evidence="9">CGMCC 4.7466</strain>
    </source>
</reference>
<evidence type="ECO:0000313" key="8">
    <source>
        <dbReference type="EMBL" id="MFC4870406.1"/>
    </source>
</evidence>
<evidence type="ECO:0000259" key="4">
    <source>
        <dbReference type="Pfam" id="PF25876"/>
    </source>
</evidence>
<dbReference type="RefSeq" id="WP_377060915.1">
    <property type="nucleotide sequence ID" value="NZ_JBHSJJ010000001.1"/>
</dbReference>
<dbReference type="InterPro" id="IPR058627">
    <property type="entry name" value="MdtA-like_C"/>
</dbReference>
<dbReference type="InterPro" id="IPR058624">
    <property type="entry name" value="MdtA-like_HH"/>
</dbReference>
<dbReference type="Pfam" id="PF25944">
    <property type="entry name" value="Beta-barrel_RND"/>
    <property type="match status" value="1"/>
</dbReference>
<name>A0ABV9SVJ8_9BACT</name>
<evidence type="ECO:0000256" key="1">
    <source>
        <dbReference type="ARBA" id="ARBA00004196"/>
    </source>
</evidence>
<dbReference type="NCBIfam" id="TIGR01730">
    <property type="entry name" value="RND_mfp"/>
    <property type="match status" value="1"/>
</dbReference>
<protein>
    <submittedName>
        <fullName evidence="8">Efflux RND transporter periplasmic adaptor subunit</fullName>
    </submittedName>
</protein>
<evidence type="ECO:0000313" key="9">
    <source>
        <dbReference type="Proteomes" id="UP001595818"/>
    </source>
</evidence>
<feature type="coiled-coil region" evidence="3">
    <location>
        <begin position="100"/>
        <end position="127"/>
    </location>
</feature>
<evidence type="ECO:0000259" key="6">
    <source>
        <dbReference type="Pfam" id="PF25944"/>
    </source>
</evidence>